<dbReference type="PANTHER" id="PTHR30012">
    <property type="entry name" value="GENERAL SECRETION PATHWAY PROTEIN"/>
    <property type="match status" value="1"/>
</dbReference>
<dbReference type="InterPro" id="IPR042094">
    <property type="entry name" value="T2SS_GspF_sf"/>
</dbReference>
<comment type="similarity">
    <text evidence="2">Belongs to the GSP F family.</text>
</comment>
<evidence type="ECO:0000256" key="7">
    <source>
        <dbReference type="ARBA" id="ARBA00023136"/>
    </source>
</evidence>
<evidence type="ECO:0000256" key="8">
    <source>
        <dbReference type="SAM" id="Phobius"/>
    </source>
</evidence>
<dbReference type="InterPro" id="IPR018076">
    <property type="entry name" value="T2SS_GspF_dom"/>
</dbReference>
<dbReference type="GO" id="GO:0005886">
    <property type="term" value="C:plasma membrane"/>
    <property type="evidence" value="ECO:0007669"/>
    <property type="project" value="UniProtKB-SubCell"/>
</dbReference>
<dbReference type="Gene3D" id="1.20.81.30">
    <property type="entry name" value="Type II secretion system (T2SS), domain F"/>
    <property type="match status" value="2"/>
</dbReference>
<sequence length="402" mass="44965">MALFICKIGTSDGRVVYRSCHARNRFELQESLAEEGCCVFQMRRVFLPVALFRPLRQNRWPQKRFLLFNQEMLVLFRSGMPILEVLQSLEQEKDPPVVKEVLQNVRSAVEGGSSLSHAFSLFPEFFPSLFVATVASGEKTGDLAQTLFRYLEYQKRMLRLRDRLKSAAMYPLVLACATMLVLLFMIFFVVPSFVRIYADAQVALPLLTRIVLYSAELLSRGWFLILLMAGVLFLAVGHFIRTPKGRVIFDETLLRLPWLGDFFRLSALVNFCRTTGTILGSGLPLVEALELARGVLNNVVIQKGLAAVIGSLNEGENLGDALAWHAVFPPVANRLLATGERGGNLQQMFDEVADYYESEIDNRLERIASLLEPLVLVFVGLVIGGIVIAIYLPVFQLAGTVG</sequence>
<evidence type="ECO:0000256" key="4">
    <source>
        <dbReference type="ARBA" id="ARBA00022519"/>
    </source>
</evidence>
<dbReference type="AlphaFoldDB" id="A0A1L3GIL7"/>
<dbReference type="PANTHER" id="PTHR30012:SF7">
    <property type="entry name" value="PROTEIN TRANSPORT PROTEIN HOFC HOMOLOG"/>
    <property type="match status" value="1"/>
</dbReference>
<evidence type="ECO:0000313" key="10">
    <source>
        <dbReference type="EMBL" id="APG25773.1"/>
    </source>
</evidence>
<dbReference type="EMBL" id="CP015518">
    <property type="protein sequence ID" value="APG25773.1"/>
    <property type="molecule type" value="Genomic_DNA"/>
</dbReference>
<dbReference type="STRING" id="29542.A6070_06725"/>
<reference evidence="10 11" key="1">
    <citation type="journal article" date="2017" name="Genome Announc.">
        <title>Complete Genome Sequences of Two Acetylene-Fermenting Pelobacter acetylenicus Strains.</title>
        <authorList>
            <person name="Sutton J.M."/>
            <person name="Baesman S.M."/>
            <person name="Fierst J.L."/>
            <person name="Poret-Peterson A.T."/>
            <person name="Oremland R.S."/>
            <person name="Dunlap D.S."/>
            <person name="Akob D.M."/>
        </authorList>
    </citation>
    <scope>NUCLEOTIDE SEQUENCE [LARGE SCALE GENOMIC DNA]</scope>
    <source>
        <strain evidence="10 11">DSM 3247</strain>
    </source>
</reference>
<accession>A0A1L3GIL7</accession>
<feature type="domain" description="Type II secretion system protein GspF" evidence="9">
    <location>
        <begin position="70"/>
        <end position="191"/>
    </location>
</feature>
<evidence type="ECO:0000256" key="3">
    <source>
        <dbReference type="ARBA" id="ARBA00022475"/>
    </source>
</evidence>
<dbReference type="Proteomes" id="UP000182264">
    <property type="component" value="Chromosome"/>
</dbReference>
<protein>
    <recommendedName>
        <fullName evidence="9">Type II secretion system protein GspF domain-containing protein</fullName>
    </recommendedName>
</protein>
<feature type="domain" description="Type II secretion system protein GspF" evidence="9">
    <location>
        <begin position="271"/>
        <end position="393"/>
    </location>
</feature>
<evidence type="ECO:0000313" key="11">
    <source>
        <dbReference type="Proteomes" id="UP000182264"/>
    </source>
</evidence>
<dbReference type="GO" id="GO:0015628">
    <property type="term" value="P:protein secretion by the type II secretion system"/>
    <property type="evidence" value="ECO:0007669"/>
    <property type="project" value="TreeGrafter"/>
</dbReference>
<keyword evidence="4" id="KW-0997">Cell inner membrane</keyword>
<evidence type="ECO:0000256" key="5">
    <source>
        <dbReference type="ARBA" id="ARBA00022692"/>
    </source>
</evidence>
<dbReference type="PRINTS" id="PR00812">
    <property type="entry name" value="BCTERIALGSPF"/>
</dbReference>
<proteinExistence type="inferred from homology"/>
<evidence type="ECO:0000259" key="9">
    <source>
        <dbReference type="Pfam" id="PF00482"/>
    </source>
</evidence>
<dbReference type="Pfam" id="PF00482">
    <property type="entry name" value="T2SSF"/>
    <property type="match status" value="2"/>
</dbReference>
<name>A0A1L3GIL7_SYNAC</name>
<organism evidence="10 11">
    <name type="scientific">Syntrophotalea acetylenica</name>
    <name type="common">Pelobacter acetylenicus</name>
    <dbReference type="NCBI Taxonomy" id="29542"/>
    <lineage>
        <taxon>Bacteria</taxon>
        <taxon>Pseudomonadati</taxon>
        <taxon>Thermodesulfobacteriota</taxon>
        <taxon>Desulfuromonadia</taxon>
        <taxon>Desulfuromonadales</taxon>
        <taxon>Syntrophotaleaceae</taxon>
        <taxon>Syntrophotalea</taxon>
    </lineage>
</organism>
<evidence type="ECO:0000256" key="6">
    <source>
        <dbReference type="ARBA" id="ARBA00022989"/>
    </source>
</evidence>
<feature type="transmembrane region" description="Helical" evidence="8">
    <location>
        <begin position="221"/>
        <end position="240"/>
    </location>
</feature>
<evidence type="ECO:0000256" key="2">
    <source>
        <dbReference type="ARBA" id="ARBA00005745"/>
    </source>
</evidence>
<dbReference type="FunFam" id="1.20.81.30:FF:000001">
    <property type="entry name" value="Type II secretion system protein F"/>
    <property type="match status" value="1"/>
</dbReference>
<evidence type="ECO:0000256" key="1">
    <source>
        <dbReference type="ARBA" id="ARBA00004429"/>
    </source>
</evidence>
<dbReference type="InterPro" id="IPR003004">
    <property type="entry name" value="GspF/PilC"/>
</dbReference>
<feature type="transmembrane region" description="Helical" evidence="8">
    <location>
        <begin position="373"/>
        <end position="394"/>
    </location>
</feature>
<feature type="transmembrane region" description="Helical" evidence="8">
    <location>
        <begin position="167"/>
        <end position="190"/>
    </location>
</feature>
<keyword evidence="6 8" id="KW-1133">Transmembrane helix</keyword>
<gene>
    <name evidence="10" type="ORF">A7E75_12710</name>
</gene>
<comment type="subcellular location">
    <subcellularLocation>
        <location evidence="1">Cell inner membrane</location>
        <topology evidence="1">Multi-pass membrane protein</topology>
    </subcellularLocation>
</comment>
<keyword evidence="7 8" id="KW-0472">Membrane</keyword>
<keyword evidence="5 8" id="KW-0812">Transmembrane</keyword>
<keyword evidence="3" id="KW-1003">Cell membrane</keyword>
<keyword evidence="11" id="KW-1185">Reference proteome</keyword>